<dbReference type="PANTHER" id="PTHR12960:SF0">
    <property type="entry name" value="MRNA EXPORT FACTOR GLE1"/>
    <property type="match status" value="1"/>
</dbReference>
<keyword evidence="4" id="KW-1185">Reference proteome</keyword>
<evidence type="ECO:0000313" key="4">
    <source>
        <dbReference type="Proteomes" id="UP000694396"/>
    </source>
</evidence>
<sequence>SEAQTSTSTFLRQVHRVGDLGTLSDFSLLEINQQVVPAVLSSKVAKVKGCIRMYEEMHRLRAKERLRQRQEEQEQMVRAAYAQASEQLKRFDELKKLKRHQEFQKLQEVMEKSSKRAQEQQEKLEEEHQHRAKILNLKLCEAEQQRQRQEELECLHEEEGQERLHHLYSIQEELLQLNQQIDPSYRHKDLPRVDLSVYSNRGNQICGLVSGLIQTMNQRGFPTQADVDSTERALQEMRGLISSMQQEITAAIEEKKRKDEEEKKEKQKQLEKKEQMKRLQVKTEQSIMQWYQQLQDAAEQCVAAFSETGNCKGNTEVKKIKNKFAEMPIFCASLPCSEKRDFCGRESQDDVRNDLSLCCHHSASVALWKQTRGTSSRSELWMALLLKPGGAVSFISSLTHPPSRGYLLLMGHRGSQHD</sequence>
<keyword evidence="1" id="KW-0175">Coiled coil</keyword>
<evidence type="ECO:0000256" key="2">
    <source>
        <dbReference type="SAM" id="MobiDB-lite"/>
    </source>
</evidence>
<proteinExistence type="predicted"/>
<evidence type="ECO:0008006" key="5">
    <source>
        <dbReference type="Google" id="ProtNLM"/>
    </source>
</evidence>
<dbReference type="GO" id="GO:0005543">
    <property type="term" value="F:phospholipid binding"/>
    <property type="evidence" value="ECO:0007669"/>
    <property type="project" value="TreeGrafter"/>
</dbReference>
<dbReference type="GO" id="GO:0005737">
    <property type="term" value="C:cytoplasm"/>
    <property type="evidence" value="ECO:0007669"/>
    <property type="project" value="TreeGrafter"/>
</dbReference>
<dbReference type="GO" id="GO:0016973">
    <property type="term" value="P:poly(A)+ mRNA export from nucleus"/>
    <property type="evidence" value="ECO:0007669"/>
    <property type="project" value="InterPro"/>
</dbReference>
<dbReference type="GO" id="GO:0044614">
    <property type="term" value="C:nuclear pore cytoplasmic filaments"/>
    <property type="evidence" value="ECO:0007669"/>
    <property type="project" value="TreeGrafter"/>
</dbReference>
<accession>A0A8C3QVF4</accession>
<feature type="region of interest" description="Disordered" evidence="2">
    <location>
        <begin position="254"/>
        <end position="275"/>
    </location>
</feature>
<feature type="coiled-coil region" evidence="1">
    <location>
        <begin position="63"/>
        <end position="162"/>
    </location>
</feature>
<dbReference type="InterPro" id="IPR012476">
    <property type="entry name" value="GLE1"/>
</dbReference>
<name>A0A8C3QVF4_9PASS</name>
<reference evidence="3" key="1">
    <citation type="submission" date="2025-08" db="UniProtKB">
        <authorList>
            <consortium name="Ensembl"/>
        </authorList>
    </citation>
    <scope>IDENTIFICATION</scope>
</reference>
<reference evidence="3" key="2">
    <citation type="submission" date="2025-09" db="UniProtKB">
        <authorList>
            <consortium name="Ensembl"/>
        </authorList>
    </citation>
    <scope>IDENTIFICATION</scope>
</reference>
<dbReference type="AlphaFoldDB" id="A0A8C3QVF4"/>
<protein>
    <recommendedName>
        <fullName evidence="5">GLE1-like protein</fullName>
    </recommendedName>
</protein>
<dbReference type="Proteomes" id="UP000694396">
    <property type="component" value="Unplaced"/>
</dbReference>
<dbReference type="PANTHER" id="PTHR12960">
    <property type="entry name" value="GLE-1-RELATED"/>
    <property type="match status" value="1"/>
</dbReference>
<evidence type="ECO:0000313" key="3">
    <source>
        <dbReference type="Ensembl" id="ENSCRFP00000011961.1"/>
    </source>
</evidence>
<organism evidence="3 4">
    <name type="scientific">Cyanoderma ruficeps</name>
    <name type="common">rufous-capped babbler</name>
    <dbReference type="NCBI Taxonomy" id="181631"/>
    <lineage>
        <taxon>Eukaryota</taxon>
        <taxon>Metazoa</taxon>
        <taxon>Chordata</taxon>
        <taxon>Craniata</taxon>
        <taxon>Vertebrata</taxon>
        <taxon>Euteleostomi</taxon>
        <taxon>Archelosauria</taxon>
        <taxon>Archosauria</taxon>
        <taxon>Dinosauria</taxon>
        <taxon>Saurischia</taxon>
        <taxon>Theropoda</taxon>
        <taxon>Coelurosauria</taxon>
        <taxon>Aves</taxon>
        <taxon>Neognathae</taxon>
        <taxon>Neoaves</taxon>
        <taxon>Telluraves</taxon>
        <taxon>Australaves</taxon>
        <taxon>Passeriformes</taxon>
        <taxon>Sylvioidea</taxon>
        <taxon>Timaliidae</taxon>
        <taxon>Cyanoderma</taxon>
    </lineage>
</organism>
<dbReference type="GO" id="GO:0000822">
    <property type="term" value="F:inositol hexakisphosphate binding"/>
    <property type="evidence" value="ECO:0007669"/>
    <property type="project" value="TreeGrafter"/>
</dbReference>
<dbReference type="GO" id="GO:0031369">
    <property type="term" value="F:translation initiation factor binding"/>
    <property type="evidence" value="ECO:0007669"/>
    <property type="project" value="TreeGrafter"/>
</dbReference>
<evidence type="ECO:0000256" key="1">
    <source>
        <dbReference type="SAM" id="Coils"/>
    </source>
</evidence>
<dbReference type="Ensembl" id="ENSCRFT00000012376.1">
    <property type="protein sequence ID" value="ENSCRFP00000011961.1"/>
    <property type="gene ID" value="ENSCRFG00000009286.1"/>
</dbReference>